<dbReference type="HOGENOM" id="CLU_2185687_0_0_1"/>
<feature type="compositionally biased region" description="Polar residues" evidence="1">
    <location>
        <begin position="76"/>
        <end position="99"/>
    </location>
</feature>
<dbReference type="InParanoid" id="A0A0D0AFP7"/>
<feature type="compositionally biased region" description="Low complexity" evidence="1">
    <location>
        <begin position="17"/>
        <end position="36"/>
    </location>
</feature>
<gene>
    <name evidence="2" type="ORF">CY34DRAFT_16024</name>
</gene>
<feature type="region of interest" description="Disordered" evidence="1">
    <location>
        <begin position="1"/>
        <end position="109"/>
    </location>
</feature>
<evidence type="ECO:0000313" key="2">
    <source>
        <dbReference type="EMBL" id="KIK36974.1"/>
    </source>
</evidence>
<dbReference type="Proteomes" id="UP000054485">
    <property type="component" value="Unassembled WGS sequence"/>
</dbReference>
<sequence length="109" mass="11470">MAATLAPVRVSSPAPTPRTGGYTTTGYTTSRPSSPTKNRSDDSRSTVSTSSGGGGTDLSLSSLQDDTTPTRQTQTALRRSTAPLNETSKQRSICPQSMQRFPPSYLAEG</sequence>
<proteinExistence type="predicted"/>
<name>A0A0D0AFP7_9AGAM</name>
<reference evidence="2 3" key="1">
    <citation type="submission" date="2014-04" db="EMBL/GenBank/DDBJ databases">
        <authorList>
            <consortium name="DOE Joint Genome Institute"/>
            <person name="Kuo A."/>
            <person name="Ruytinx J."/>
            <person name="Rineau F."/>
            <person name="Colpaert J."/>
            <person name="Kohler A."/>
            <person name="Nagy L.G."/>
            <person name="Floudas D."/>
            <person name="Copeland A."/>
            <person name="Barry K.W."/>
            <person name="Cichocki N."/>
            <person name="Veneault-Fourrey C."/>
            <person name="LaButti K."/>
            <person name="Lindquist E.A."/>
            <person name="Lipzen A."/>
            <person name="Lundell T."/>
            <person name="Morin E."/>
            <person name="Murat C."/>
            <person name="Sun H."/>
            <person name="Tunlid A."/>
            <person name="Henrissat B."/>
            <person name="Grigoriev I.V."/>
            <person name="Hibbett D.S."/>
            <person name="Martin F."/>
            <person name="Nordberg H.P."/>
            <person name="Cantor M.N."/>
            <person name="Hua S.X."/>
        </authorList>
    </citation>
    <scope>NUCLEOTIDE SEQUENCE [LARGE SCALE GENOMIC DNA]</scope>
    <source>
        <strain evidence="2 3">UH-Slu-Lm8-n1</strain>
    </source>
</reference>
<dbReference type="EMBL" id="KN835484">
    <property type="protein sequence ID" value="KIK36974.1"/>
    <property type="molecule type" value="Genomic_DNA"/>
</dbReference>
<evidence type="ECO:0000313" key="3">
    <source>
        <dbReference type="Proteomes" id="UP000054485"/>
    </source>
</evidence>
<protein>
    <submittedName>
        <fullName evidence="2">Uncharacterized protein</fullName>
    </submittedName>
</protein>
<keyword evidence="3" id="KW-1185">Reference proteome</keyword>
<reference evidence="3" key="2">
    <citation type="submission" date="2015-01" db="EMBL/GenBank/DDBJ databases">
        <title>Evolutionary Origins and Diversification of the Mycorrhizal Mutualists.</title>
        <authorList>
            <consortium name="DOE Joint Genome Institute"/>
            <consortium name="Mycorrhizal Genomics Consortium"/>
            <person name="Kohler A."/>
            <person name="Kuo A."/>
            <person name="Nagy L.G."/>
            <person name="Floudas D."/>
            <person name="Copeland A."/>
            <person name="Barry K.W."/>
            <person name="Cichocki N."/>
            <person name="Veneault-Fourrey C."/>
            <person name="LaButti K."/>
            <person name="Lindquist E.A."/>
            <person name="Lipzen A."/>
            <person name="Lundell T."/>
            <person name="Morin E."/>
            <person name="Murat C."/>
            <person name="Riley R."/>
            <person name="Ohm R."/>
            <person name="Sun H."/>
            <person name="Tunlid A."/>
            <person name="Henrissat B."/>
            <person name="Grigoriev I.V."/>
            <person name="Hibbett D.S."/>
            <person name="Martin F."/>
        </authorList>
    </citation>
    <scope>NUCLEOTIDE SEQUENCE [LARGE SCALE GENOMIC DNA]</scope>
    <source>
        <strain evidence="3">UH-Slu-Lm8-n1</strain>
    </source>
</reference>
<evidence type="ECO:0000256" key="1">
    <source>
        <dbReference type="SAM" id="MobiDB-lite"/>
    </source>
</evidence>
<accession>A0A0D0AFP7</accession>
<feature type="compositionally biased region" description="Low complexity" evidence="1">
    <location>
        <begin position="57"/>
        <end position="75"/>
    </location>
</feature>
<dbReference type="AlphaFoldDB" id="A0A0D0AFP7"/>
<organism evidence="2 3">
    <name type="scientific">Suillus luteus UH-Slu-Lm8-n1</name>
    <dbReference type="NCBI Taxonomy" id="930992"/>
    <lineage>
        <taxon>Eukaryota</taxon>
        <taxon>Fungi</taxon>
        <taxon>Dikarya</taxon>
        <taxon>Basidiomycota</taxon>
        <taxon>Agaricomycotina</taxon>
        <taxon>Agaricomycetes</taxon>
        <taxon>Agaricomycetidae</taxon>
        <taxon>Boletales</taxon>
        <taxon>Suillineae</taxon>
        <taxon>Suillaceae</taxon>
        <taxon>Suillus</taxon>
    </lineage>
</organism>